<sequence length="179" mass="20389">MRLFLDLRWDVTIYVFRNAPMRSFTITKHAARVTESLRLHESKQPHSAPGLVLCNSSILAYRSAPYHHSRPQSLTPLPTANNHRVMDPRHTHLVLLSIQYGLKHVLLEFAAEYNSAQQLNVVRHNRPCRADGPIKPSGITSSKCSRLGYRPEVIDGLVNRALELQGVLSQLEHSPCIWW</sequence>
<name>A0AAE0Z9K0_9GAST</name>
<evidence type="ECO:0000313" key="1">
    <source>
        <dbReference type="EMBL" id="KAK3765215.1"/>
    </source>
</evidence>
<protein>
    <submittedName>
        <fullName evidence="1">Uncharacterized protein</fullName>
    </submittedName>
</protein>
<evidence type="ECO:0000313" key="2">
    <source>
        <dbReference type="Proteomes" id="UP001283361"/>
    </source>
</evidence>
<gene>
    <name evidence="1" type="ORF">RRG08_051839</name>
</gene>
<proteinExistence type="predicted"/>
<dbReference type="AlphaFoldDB" id="A0AAE0Z9K0"/>
<dbReference type="Proteomes" id="UP001283361">
    <property type="component" value="Unassembled WGS sequence"/>
</dbReference>
<dbReference type="EMBL" id="JAWDGP010004327">
    <property type="protein sequence ID" value="KAK3765215.1"/>
    <property type="molecule type" value="Genomic_DNA"/>
</dbReference>
<accession>A0AAE0Z9K0</accession>
<reference evidence="1" key="1">
    <citation type="journal article" date="2023" name="G3 (Bethesda)">
        <title>A reference genome for the long-term kleptoplast-retaining sea slug Elysia crispata morphotype clarki.</title>
        <authorList>
            <person name="Eastman K.E."/>
            <person name="Pendleton A.L."/>
            <person name="Shaikh M.A."/>
            <person name="Suttiyut T."/>
            <person name="Ogas R."/>
            <person name="Tomko P."/>
            <person name="Gavelis G."/>
            <person name="Widhalm J.R."/>
            <person name="Wisecaver J.H."/>
        </authorList>
    </citation>
    <scope>NUCLEOTIDE SEQUENCE</scope>
    <source>
        <strain evidence="1">ECLA1</strain>
    </source>
</reference>
<comment type="caution">
    <text evidence="1">The sequence shown here is derived from an EMBL/GenBank/DDBJ whole genome shotgun (WGS) entry which is preliminary data.</text>
</comment>
<organism evidence="1 2">
    <name type="scientific">Elysia crispata</name>
    <name type="common">lettuce slug</name>
    <dbReference type="NCBI Taxonomy" id="231223"/>
    <lineage>
        <taxon>Eukaryota</taxon>
        <taxon>Metazoa</taxon>
        <taxon>Spiralia</taxon>
        <taxon>Lophotrochozoa</taxon>
        <taxon>Mollusca</taxon>
        <taxon>Gastropoda</taxon>
        <taxon>Heterobranchia</taxon>
        <taxon>Euthyneura</taxon>
        <taxon>Panpulmonata</taxon>
        <taxon>Sacoglossa</taxon>
        <taxon>Placobranchoidea</taxon>
        <taxon>Plakobranchidae</taxon>
        <taxon>Elysia</taxon>
    </lineage>
</organism>
<keyword evidence="2" id="KW-1185">Reference proteome</keyword>